<evidence type="ECO:0008006" key="3">
    <source>
        <dbReference type="Google" id="ProtNLM"/>
    </source>
</evidence>
<evidence type="ECO:0000313" key="1">
    <source>
        <dbReference type="EMBL" id="PWJ72477.1"/>
    </source>
</evidence>
<dbReference type="Proteomes" id="UP000245412">
    <property type="component" value="Unassembled WGS sequence"/>
</dbReference>
<proteinExistence type="predicted"/>
<sequence length="48" mass="5535">MMTIEEILAGESKNVEFKESLPEKSIKYMKSVVAFANGYYPGYYFTDD</sequence>
<dbReference type="InterPro" id="IPR038461">
    <property type="entry name" value="Schlafen_AlbA_2_dom_sf"/>
</dbReference>
<dbReference type="AlphaFoldDB" id="A0AB73SYN6"/>
<dbReference type="EMBL" id="QGGY01000018">
    <property type="protein sequence ID" value="PWJ72477.1"/>
    <property type="molecule type" value="Genomic_DNA"/>
</dbReference>
<protein>
    <recommendedName>
        <fullName evidence="3">GNAT family N-acetyltransferase</fullName>
    </recommendedName>
</protein>
<accession>A0AB73SYN6</accession>
<reference evidence="1 2" key="1">
    <citation type="submission" date="2018-05" db="EMBL/GenBank/DDBJ databases">
        <authorList>
            <person name="Goeker M."/>
            <person name="Huntemann M."/>
            <person name="Clum A."/>
            <person name="Pillay M."/>
            <person name="Palaniappan K."/>
            <person name="Varghese N."/>
            <person name="Mikhailova N."/>
            <person name="Stamatis D."/>
            <person name="Reddy T."/>
            <person name="Daum C."/>
            <person name="Shapiro N."/>
            <person name="Ivanova N."/>
            <person name="Kyrpides N."/>
            <person name="Woyke T."/>
        </authorList>
    </citation>
    <scope>NUCLEOTIDE SEQUENCE [LARGE SCALE GENOMIC DNA]</scope>
    <source>
        <strain evidence="1 2">DSM 26524</strain>
    </source>
</reference>
<dbReference type="Gene3D" id="3.30.950.30">
    <property type="entry name" value="Schlafen, AAA domain"/>
    <property type="match status" value="1"/>
</dbReference>
<gene>
    <name evidence="1" type="ORF">C7383_11888</name>
</gene>
<keyword evidence="2" id="KW-1185">Reference proteome</keyword>
<comment type="caution">
    <text evidence="1">The sequence shown here is derived from an EMBL/GenBank/DDBJ whole genome shotgun (WGS) entry which is preliminary data.</text>
</comment>
<organism evidence="1 2">
    <name type="scientific">Murimonas intestini</name>
    <dbReference type="NCBI Taxonomy" id="1337051"/>
    <lineage>
        <taxon>Bacteria</taxon>
        <taxon>Bacillati</taxon>
        <taxon>Bacillota</taxon>
        <taxon>Clostridia</taxon>
        <taxon>Lachnospirales</taxon>
        <taxon>Lachnospiraceae</taxon>
        <taxon>Murimonas</taxon>
    </lineage>
</organism>
<name>A0AB73SYN6_9FIRM</name>
<evidence type="ECO:0000313" key="2">
    <source>
        <dbReference type="Proteomes" id="UP000245412"/>
    </source>
</evidence>